<name>A0A2N5T6M7_9BASI</name>
<evidence type="ECO:0000313" key="1">
    <source>
        <dbReference type="EMBL" id="PLW21144.1"/>
    </source>
</evidence>
<evidence type="ECO:0000313" key="2">
    <source>
        <dbReference type="Proteomes" id="UP000235388"/>
    </source>
</evidence>
<dbReference type="AlphaFoldDB" id="A0A2N5T6M7"/>
<proteinExistence type="predicted"/>
<organism evidence="1 2">
    <name type="scientific">Puccinia coronata f. sp. avenae</name>
    <dbReference type="NCBI Taxonomy" id="200324"/>
    <lineage>
        <taxon>Eukaryota</taxon>
        <taxon>Fungi</taxon>
        <taxon>Dikarya</taxon>
        <taxon>Basidiomycota</taxon>
        <taxon>Pucciniomycotina</taxon>
        <taxon>Pucciniomycetes</taxon>
        <taxon>Pucciniales</taxon>
        <taxon>Pucciniaceae</taxon>
        <taxon>Puccinia</taxon>
    </lineage>
</organism>
<reference evidence="1 2" key="1">
    <citation type="submission" date="2017-11" db="EMBL/GenBank/DDBJ databases">
        <title>De novo assembly and phasing of dikaryotic genomes from two isolates of Puccinia coronata f. sp. avenae, the causal agent of oat crown rust.</title>
        <authorList>
            <person name="Miller M.E."/>
            <person name="Zhang Y."/>
            <person name="Omidvar V."/>
            <person name="Sperschneider J."/>
            <person name="Schwessinger B."/>
            <person name="Raley C."/>
            <person name="Palmer J.M."/>
            <person name="Garnica D."/>
            <person name="Upadhyaya N."/>
            <person name="Rathjen J."/>
            <person name="Taylor J.M."/>
            <person name="Park R.F."/>
            <person name="Dodds P.N."/>
            <person name="Hirsch C.D."/>
            <person name="Kianian S.F."/>
            <person name="Figueroa M."/>
        </authorList>
    </citation>
    <scope>NUCLEOTIDE SEQUENCE [LARGE SCALE GENOMIC DNA]</scope>
    <source>
        <strain evidence="1">12NC29</strain>
    </source>
</reference>
<dbReference type="Proteomes" id="UP000235388">
    <property type="component" value="Unassembled WGS sequence"/>
</dbReference>
<accession>A0A2N5T6M7</accession>
<dbReference type="EMBL" id="PGCJ01000787">
    <property type="protein sequence ID" value="PLW21144.1"/>
    <property type="molecule type" value="Genomic_DNA"/>
</dbReference>
<dbReference type="STRING" id="200324.A0A2N5T6M7"/>
<sequence>MRLLSTSVITETLQRARDSSLRRKIGHTGRAFRWVSEEMAVGLPYDDPVQLKKRMWEVCPGLVRYDALEAAHPPASQPPRPILS</sequence>
<protein>
    <submittedName>
        <fullName evidence="1">Uncharacterized protein</fullName>
    </submittedName>
</protein>
<keyword evidence="2" id="KW-1185">Reference proteome</keyword>
<comment type="caution">
    <text evidence="1">The sequence shown here is derived from an EMBL/GenBank/DDBJ whole genome shotgun (WGS) entry which is preliminary data.</text>
</comment>
<gene>
    <name evidence="1" type="ORF">PCANC_05458</name>
</gene>